<feature type="compositionally biased region" description="Low complexity" evidence="6">
    <location>
        <begin position="236"/>
        <end position="284"/>
    </location>
</feature>
<dbReference type="InterPro" id="IPR011577">
    <property type="entry name" value="Cyt_b561_bac/Ni-Hgenase"/>
</dbReference>
<keyword evidence="4 7" id="KW-1133">Transmembrane helix</keyword>
<feature type="region of interest" description="Disordered" evidence="6">
    <location>
        <begin position="1"/>
        <end position="58"/>
    </location>
</feature>
<dbReference type="GO" id="GO:0009055">
    <property type="term" value="F:electron transfer activity"/>
    <property type="evidence" value="ECO:0007669"/>
    <property type="project" value="InterPro"/>
</dbReference>
<dbReference type="EMBL" id="VFON01000001">
    <property type="protein sequence ID" value="TQL44150.1"/>
    <property type="molecule type" value="Genomic_DNA"/>
</dbReference>
<evidence type="ECO:0000259" key="8">
    <source>
        <dbReference type="Pfam" id="PF01292"/>
    </source>
</evidence>
<feature type="domain" description="Cytochrome b561 bacterial/Ni-hydrogenase" evidence="8">
    <location>
        <begin position="352"/>
        <end position="542"/>
    </location>
</feature>
<evidence type="ECO:0000256" key="6">
    <source>
        <dbReference type="SAM" id="MobiDB-lite"/>
    </source>
</evidence>
<dbReference type="Gene3D" id="1.20.950.20">
    <property type="entry name" value="Transmembrane di-heme cytochromes, Chain C"/>
    <property type="match status" value="1"/>
</dbReference>
<dbReference type="OrthoDB" id="9795587at2"/>
<evidence type="ECO:0000256" key="3">
    <source>
        <dbReference type="ARBA" id="ARBA00022692"/>
    </source>
</evidence>
<evidence type="ECO:0000256" key="4">
    <source>
        <dbReference type="ARBA" id="ARBA00022989"/>
    </source>
</evidence>
<dbReference type="GO" id="GO:0020037">
    <property type="term" value="F:heme binding"/>
    <property type="evidence" value="ECO:0007669"/>
    <property type="project" value="TreeGrafter"/>
</dbReference>
<evidence type="ECO:0000256" key="7">
    <source>
        <dbReference type="SAM" id="Phobius"/>
    </source>
</evidence>
<comment type="subcellular location">
    <subcellularLocation>
        <location evidence="1">Cell membrane</location>
        <topology evidence="1">Multi-pass membrane protein</topology>
    </subcellularLocation>
</comment>
<keyword evidence="2" id="KW-1003">Cell membrane</keyword>
<organism evidence="9 10">
    <name type="scientific">Leucobacter komagatae</name>
    <dbReference type="NCBI Taxonomy" id="55969"/>
    <lineage>
        <taxon>Bacteria</taxon>
        <taxon>Bacillati</taxon>
        <taxon>Actinomycetota</taxon>
        <taxon>Actinomycetes</taxon>
        <taxon>Micrococcales</taxon>
        <taxon>Microbacteriaceae</taxon>
        <taxon>Leucobacter</taxon>
    </lineage>
</organism>
<feature type="compositionally biased region" description="Low complexity" evidence="6">
    <location>
        <begin position="28"/>
        <end position="58"/>
    </location>
</feature>
<comment type="caution">
    <text evidence="9">The sequence shown here is derived from an EMBL/GenBank/DDBJ whole genome shotgun (WGS) entry which is preliminary data.</text>
</comment>
<feature type="region of interest" description="Disordered" evidence="6">
    <location>
        <begin position="195"/>
        <end position="291"/>
    </location>
</feature>
<dbReference type="InterPro" id="IPR051542">
    <property type="entry name" value="Hydrogenase_cytochrome"/>
</dbReference>
<evidence type="ECO:0000256" key="5">
    <source>
        <dbReference type="ARBA" id="ARBA00023136"/>
    </source>
</evidence>
<feature type="transmembrane region" description="Helical" evidence="7">
    <location>
        <begin position="358"/>
        <end position="377"/>
    </location>
</feature>
<dbReference type="InterPro" id="IPR016174">
    <property type="entry name" value="Di-haem_cyt_TM"/>
</dbReference>
<sequence>MASYSQSIRSGLPRVPGGEPWPPAGTLAGAPAVAVAPEPTAAPAQPAPAQAPVEAPAAQVAEPAAPAVAVEAAGAVDAASAESAQPAAAAGAAADAGTVAELSSVPLRRGLPRVAGGDPWPPEGFAPAGTAASAAAVPGAAVPGAVETTHSAPAAQAPGVPASAPATPASAEAPAGAPAPAAASVAAPVVFGTTPLRRGLPRVTGGDPWPPEGLAPERAAAPAAAAPTPAAPAPAAPATQAPAQTAQAPAAHAPAPAQAAAATATPATPATPATAAAKPAAPAKPAREPRMIGSRSLSQWVKLGSLGIVGLVVLAGVIVLAARGVTTLPGVPEFVERYPGEYHPAVEPDEGFPAWARWTHYLNLFFMVLIVRTGLTVRHQQKPDAFYTPKKGGKKISIHLWLHTSIDLLWLANGVIFVVLLFVTGHWARIVPTSWDVFPHAASAMLQYLTLDWPVENGWVNYNALQQLMYFIIVFIAAPVAAITGLRMSEWWPKNNEKLDRVFPAPLARALHYPTMLFFVFFVIIHVFLVLTTGALRNLNHMYAGNDGTGWFGFWMFTAGLGAIALAWFLTRPLLVAPIANLFGKVSNR</sequence>
<dbReference type="GO" id="GO:0022904">
    <property type="term" value="P:respiratory electron transport chain"/>
    <property type="evidence" value="ECO:0007669"/>
    <property type="project" value="InterPro"/>
</dbReference>
<dbReference type="SUPFAM" id="SSF81342">
    <property type="entry name" value="Transmembrane di-heme cytochromes"/>
    <property type="match status" value="1"/>
</dbReference>
<protein>
    <submittedName>
        <fullName evidence="9">Thiosulfate reductase cytochrome b subunit</fullName>
    </submittedName>
</protein>
<feature type="region of interest" description="Disordered" evidence="6">
    <location>
        <begin position="148"/>
        <end position="176"/>
    </location>
</feature>
<dbReference type="Proteomes" id="UP000319094">
    <property type="component" value="Unassembled WGS sequence"/>
</dbReference>
<evidence type="ECO:0000313" key="9">
    <source>
        <dbReference type="EMBL" id="TQL44150.1"/>
    </source>
</evidence>
<evidence type="ECO:0000256" key="2">
    <source>
        <dbReference type="ARBA" id="ARBA00022475"/>
    </source>
</evidence>
<keyword evidence="5 7" id="KW-0472">Membrane</keyword>
<accession>A0A542Y7R8</accession>
<evidence type="ECO:0000256" key="1">
    <source>
        <dbReference type="ARBA" id="ARBA00004651"/>
    </source>
</evidence>
<feature type="transmembrane region" description="Helical" evidence="7">
    <location>
        <begin position="300"/>
        <end position="322"/>
    </location>
</feature>
<feature type="transmembrane region" description="Helical" evidence="7">
    <location>
        <begin position="551"/>
        <end position="570"/>
    </location>
</feature>
<keyword evidence="10" id="KW-1185">Reference proteome</keyword>
<evidence type="ECO:0000313" key="10">
    <source>
        <dbReference type="Proteomes" id="UP000319094"/>
    </source>
</evidence>
<dbReference type="GO" id="GO:0005886">
    <property type="term" value="C:plasma membrane"/>
    <property type="evidence" value="ECO:0007669"/>
    <property type="project" value="UniProtKB-SubCell"/>
</dbReference>
<dbReference type="Pfam" id="PF01292">
    <property type="entry name" value="Ni_hydr_CYTB"/>
    <property type="match status" value="1"/>
</dbReference>
<feature type="compositionally biased region" description="Low complexity" evidence="6">
    <location>
        <begin position="219"/>
        <end position="228"/>
    </location>
</feature>
<reference evidence="9 10" key="1">
    <citation type="submission" date="2019-06" db="EMBL/GenBank/DDBJ databases">
        <title>Sequencing the genomes of 1000 actinobacteria strains.</title>
        <authorList>
            <person name="Klenk H.-P."/>
        </authorList>
    </citation>
    <scope>NUCLEOTIDE SEQUENCE [LARGE SCALE GENOMIC DNA]</scope>
    <source>
        <strain evidence="9 10">DSM 8803</strain>
    </source>
</reference>
<dbReference type="PANTHER" id="PTHR30485:SF0">
    <property type="entry name" value="NI_FE-HYDROGENASE 1 B-TYPE CYTOCHROME SUBUNIT-RELATED"/>
    <property type="match status" value="1"/>
</dbReference>
<proteinExistence type="predicted"/>
<name>A0A542Y7R8_9MICO</name>
<feature type="transmembrane region" description="Helical" evidence="7">
    <location>
        <begin position="510"/>
        <end position="531"/>
    </location>
</feature>
<dbReference type="AlphaFoldDB" id="A0A542Y7R8"/>
<dbReference type="PANTHER" id="PTHR30485">
    <property type="entry name" value="NI/FE-HYDROGENASE 1 B-TYPE CYTOCHROME SUBUNIT"/>
    <property type="match status" value="1"/>
</dbReference>
<feature type="transmembrane region" description="Helical" evidence="7">
    <location>
        <begin position="398"/>
        <end position="423"/>
    </location>
</feature>
<gene>
    <name evidence="9" type="ORF">FB468_2197</name>
</gene>
<feature type="transmembrane region" description="Helical" evidence="7">
    <location>
        <begin position="468"/>
        <end position="489"/>
    </location>
</feature>
<keyword evidence="3 7" id="KW-0812">Transmembrane</keyword>
<feature type="compositionally biased region" description="Low complexity" evidence="6">
    <location>
        <begin position="157"/>
        <end position="176"/>
    </location>
</feature>